<keyword evidence="1" id="KW-0472">Membrane</keyword>
<keyword evidence="1" id="KW-0812">Transmembrane</keyword>
<dbReference type="AlphaFoldDB" id="A0AAN6XY53"/>
<dbReference type="EMBL" id="MU858229">
    <property type="protein sequence ID" value="KAK4208785.1"/>
    <property type="molecule type" value="Genomic_DNA"/>
</dbReference>
<keyword evidence="3" id="KW-1185">Reference proteome</keyword>
<reference evidence="2" key="1">
    <citation type="journal article" date="2023" name="Mol. Phylogenet. Evol.">
        <title>Genome-scale phylogeny and comparative genomics of the fungal order Sordariales.</title>
        <authorList>
            <person name="Hensen N."/>
            <person name="Bonometti L."/>
            <person name="Westerberg I."/>
            <person name="Brannstrom I.O."/>
            <person name="Guillou S."/>
            <person name="Cros-Aarteil S."/>
            <person name="Calhoun S."/>
            <person name="Haridas S."/>
            <person name="Kuo A."/>
            <person name="Mondo S."/>
            <person name="Pangilinan J."/>
            <person name="Riley R."/>
            <person name="LaButti K."/>
            <person name="Andreopoulos B."/>
            <person name="Lipzen A."/>
            <person name="Chen C."/>
            <person name="Yan M."/>
            <person name="Daum C."/>
            <person name="Ng V."/>
            <person name="Clum A."/>
            <person name="Steindorff A."/>
            <person name="Ohm R.A."/>
            <person name="Martin F."/>
            <person name="Silar P."/>
            <person name="Natvig D.O."/>
            <person name="Lalanne C."/>
            <person name="Gautier V."/>
            <person name="Ament-Velasquez S.L."/>
            <person name="Kruys A."/>
            <person name="Hutchinson M.I."/>
            <person name="Powell A.J."/>
            <person name="Barry K."/>
            <person name="Miller A.N."/>
            <person name="Grigoriev I.V."/>
            <person name="Debuchy R."/>
            <person name="Gladieux P."/>
            <person name="Hiltunen Thoren M."/>
            <person name="Johannesson H."/>
        </authorList>
    </citation>
    <scope>NUCLEOTIDE SEQUENCE</scope>
    <source>
        <strain evidence="2">PSN293</strain>
    </source>
</reference>
<sequence>MANKVLLAYGICDGLFVLMGIFMLAFSVIVQNIQDEIPENGRQAARNLLYQRFPLTAGIANAVLVFLTFVVTLPGIITPARIWLKLGGYMTTVCAVFSLIVGLYLWILTLKTREDFAPIYAAQSVPVKILMQTTFNCCGYFNSTGGPGMPGLAFERDSAVCPSPAAAALMRGCAAPITAFANVFIDNIFTAMFGMVGIDAVFIIATACLLKERKERERFRHIDSKSQLGRF</sequence>
<evidence type="ECO:0000313" key="3">
    <source>
        <dbReference type="Proteomes" id="UP001301769"/>
    </source>
</evidence>
<evidence type="ECO:0000313" key="2">
    <source>
        <dbReference type="EMBL" id="KAK4208785.1"/>
    </source>
</evidence>
<feature type="transmembrane region" description="Helical" evidence="1">
    <location>
        <begin position="53"/>
        <end position="77"/>
    </location>
</feature>
<proteinExistence type="predicted"/>
<accession>A0AAN6XY53</accession>
<dbReference type="Proteomes" id="UP001301769">
    <property type="component" value="Unassembled WGS sequence"/>
</dbReference>
<feature type="transmembrane region" description="Helical" evidence="1">
    <location>
        <begin position="89"/>
        <end position="107"/>
    </location>
</feature>
<name>A0AAN6XY53_9PEZI</name>
<gene>
    <name evidence="2" type="ORF">QBC37DRAFT_65654</name>
</gene>
<feature type="transmembrane region" description="Helical" evidence="1">
    <location>
        <begin position="7"/>
        <end position="33"/>
    </location>
</feature>
<keyword evidence="1" id="KW-1133">Transmembrane helix</keyword>
<reference evidence="2" key="2">
    <citation type="submission" date="2023-05" db="EMBL/GenBank/DDBJ databases">
        <authorList>
            <consortium name="Lawrence Berkeley National Laboratory"/>
            <person name="Steindorff A."/>
            <person name="Hensen N."/>
            <person name="Bonometti L."/>
            <person name="Westerberg I."/>
            <person name="Brannstrom I.O."/>
            <person name="Guillou S."/>
            <person name="Cros-Aarteil S."/>
            <person name="Calhoun S."/>
            <person name="Haridas S."/>
            <person name="Kuo A."/>
            <person name="Mondo S."/>
            <person name="Pangilinan J."/>
            <person name="Riley R."/>
            <person name="Labutti K."/>
            <person name="Andreopoulos B."/>
            <person name="Lipzen A."/>
            <person name="Chen C."/>
            <person name="Yanf M."/>
            <person name="Daum C."/>
            <person name="Ng V."/>
            <person name="Clum A."/>
            <person name="Ohm R."/>
            <person name="Martin F."/>
            <person name="Silar P."/>
            <person name="Natvig D."/>
            <person name="Lalanne C."/>
            <person name="Gautier V."/>
            <person name="Ament-Velasquez S.L."/>
            <person name="Kruys A."/>
            <person name="Hutchinson M.I."/>
            <person name="Powell A.J."/>
            <person name="Barry K."/>
            <person name="Miller A.N."/>
            <person name="Grigoriev I.V."/>
            <person name="Debuchy R."/>
            <person name="Gladieux P."/>
            <person name="Thoren M.H."/>
            <person name="Johannesson H."/>
        </authorList>
    </citation>
    <scope>NUCLEOTIDE SEQUENCE</scope>
    <source>
        <strain evidence="2">PSN293</strain>
    </source>
</reference>
<protein>
    <recommendedName>
        <fullName evidence="4">Tetraspanin</fullName>
    </recommendedName>
</protein>
<evidence type="ECO:0000256" key="1">
    <source>
        <dbReference type="SAM" id="Phobius"/>
    </source>
</evidence>
<feature type="transmembrane region" description="Helical" evidence="1">
    <location>
        <begin position="188"/>
        <end position="210"/>
    </location>
</feature>
<evidence type="ECO:0008006" key="4">
    <source>
        <dbReference type="Google" id="ProtNLM"/>
    </source>
</evidence>
<comment type="caution">
    <text evidence="2">The sequence shown here is derived from an EMBL/GenBank/DDBJ whole genome shotgun (WGS) entry which is preliminary data.</text>
</comment>
<organism evidence="2 3">
    <name type="scientific">Rhypophila decipiens</name>
    <dbReference type="NCBI Taxonomy" id="261697"/>
    <lineage>
        <taxon>Eukaryota</taxon>
        <taxon>Fungi</taxon>
        <taxon>Dikarya</taxon>
        <taxon>Ascomycota</taxon>
        <taxon>Pezizomycotina</taxon>
        <taxon>Sordariomycetes</taxon>
        <taxon>Sordariomycetidae</taxon>
        <taxon>Sordariales</taxon>
        <taxon>Naviculisporaceae</taxon>
        <taxon>Rhypophila</taxon>
    </lineage>
</organism>